<organism evidence="1 2">
    <name type="scientific">Pleurotus eryngii</name>
    <name type="common">Boletus of the steppes</name>
    <dbReference type="NCBI Taxonomy" id="5323"/>
    <lineage>
        <taxon>Eukaryota</taxon>
        <taxon>Fungi</taxon>
        <taxon>Dikarya</taxon>
        <taxon>Basidiomycota</taxon>
        <taxon>Agaricomycotina</taxon>
        <taxon>Agaricomycetes</taxon>
        <taxon>Agaricomycetidae</taxon>
        <taxon>Agaricales</taxon>
        <taxon>Pleurotineae</taxon>
        <taxon>Pleurotaceae</taxon>
        <taxon>Pleurotus</taxon>
    </lineage>
</organism>
<evidence type="ECO:0000313" key="2">
    <source>
        <dbReference type="Proteomes" id="UP000807025"/>
    </source>
</evidence>
<dbReference type="AlphaFoldDB" id="A0A9P5ZR20"/>
<dbReference type="EMBL" id="MU154593">
    <property type="protein sequence ID" value="KAF9492912.1"/>
    <property type="molecule type" value="Genomic_DNA"/>
</dbReference>
<evidence type="ECO:0008006" key="3">
    <source>
        <dbReference type="Google" id="ProtNLM"/>
    </source>
</evidence>
<dbReference type="Proteomes" id="UP000807025">
    <property type="component" value="Unassembled WGS sequence"/>
</dbReference>
<evidence type="ECO:0000313" key="1">
    <source>
        <dbReference type="EMBL" id="KAF9492912.1"/>
    </source>
</evidence>
<gene>
    <name evidence="1" type="ORF">BDN71DRAFT_1483653</name>
</gene>
<comment type="caution">
    <text evidence="1">The sequence shown here is derived from an EMBL/GenBank/DDBJ whole genome shotgun (WGS) entry which is preliminary data.</text>
</comment>
<dbReference type="OrthoDB" id="2205812at2759"/>
<protein>
    <recommendedName>
        <fullName evidence="3">Reverse transcriptase domain-containing protein</fullName>
    </recommendedName>
</protein>
<keyword evidence="2" id="KW-1185">Reference proteome</keyword>
<name>A0A9P5ZR20_PLEER</name>
<proteinExistence type="predicted"/>
<sequence length="227" mass="25698">MIRESHIQGFNIAGMENRLIVKLFADDTTVYLSEWDRFEDLEEILNDWCQASKAKFNIAKTEIIPIGTPEYRKYVVDKHRIGPLSEEIPIAITITQDGDSTHLLGAKIGNNFDEQKAWNNVVTKVKTSLDRWAASRPTLEGKRLIAQLTLAAQTQYLTQSQGMPLEVAKTLEKILHSFMWKGSRSGAVSKEILSMKHEAGGKKLLDLQTRNDAVALRDLRGQHGHMW</sequence>
<reference evidence="1" key="1">
    <citation type="submission" date="2020-11" db="EMBL/GenBank/DDBJ databases">
        <authorList>
            <consortium name="DOE Joint Genome Institute"/>
            <person name="Ahrendt S."/>
            <person name="Riley R."/>
            <person name="Andreopoulos W."/>
            <person name="Labutti K."/>
            <person name="Pangilinan J."/>
            <person name="Ruiz-Duenas F.J."/>
            <person name="Barrasa J.M."/>
            <person name="Sanchez-Garcia M."/>
            <person name="Camarero S."/>
            <person name="Miyauchi S."/>
            <person name="Serrano A."/>
            <person name="Linde D."/>
            <person name="Babiker R."/>
            <person name="Drula E."/>
            <person name="Ayuso-Fernandez I."/>
            <person name="Pacheco R."/>
            <person name="Padilla G."/>
            <person name="Ferreira P."/>
            <person name="Barriuso J."/>
            <person name="Kellner H."/>
            <person name="Castanera R."/>
            <person name="Alfaro M."/>
            <person name="Ramirez L."/>
            <person name="Pisabarro A.G."/>
            <person name="Kuo A."/>
            <person name="Tritt A."/>
            <person name="Lipzen A."/>
            <person name="He G."/>
            <person name="Yan M."/>
            <person name="Ng V."/>
            <person name="Cullen D."/>
            <person name="Martin F."/>
            <person name="Rosso M.-N."/>
            <person name="Henrissat B."/>
            <person name="Hibbett D."/>
            <person name="Martinez A.T."/>
            <person name="Grigoriev I.V."/>
        </authorList>
    </citation>
    <scope>NUCLEOTIDE SEQUENCE</scope>
    <source>
        <strain evidence="1">ATCC 90797</strain>
    </source>
</reference>
<accession>A0A9P5ZR20</accession>